<comment type="caution">
    <text evidence="1">The sequence shown here is derived from an EMBL/GenBank/DDBJ whole genome shotgun (WGS) entry which is preliminary data.</text>
</comment>
<dbReference type="AlphaFoldDB" id="A0ABD0RIK8"/>
<feature type="non-terminal residue" evidence="1">
    <location>
        <position position="1"/>
    </location>
</feature>
<feature type="non-terminal residue" evidence="1">
    <location>
        <position position="55"/>
    </location>
</feature>
<proteinExistence type="predicted"/>
<gene>
    <name evidence="1" type="ORF">M9458_006899</name>
</gene>
<reference evidence="1 2" key="1">
    <citation type="submission" date="2024-05" db="EMBL/GenBank/DDBJ databases">
        <title>Genome sequencing and assembly of Indian major carp, Cirrhinus mrigala (Hamilton, 1822).</title>
        <authorList>
            <person name="Mohindra V."/>
            <person name="Chowdhury L.M."/>
            <person name="Lal K."/>
            <person name="Jena J.K."/>
        </authorList>
    </citation>
    <scope>NUCLEOTIDE SEQUENCE [LARGE SCALE GENOMIC DNA]</scope>
    <source>
        <strain evidence="1">CM1030</strain>
        <tissue evidence="1">Blood</tissue>
    </source>
</reference>
<keyword evidence="2" id="KW-1185">Reference proteome</keyword>
<evidence type="ECO:0000313" key="1">
    <source>
        <dbReference type="EMBL" id="KAL0198359.1"/>
    </source>
</evidence>
<dbReference type="EMBL" id="JAMKFB020000003">
    <property type="protein sequence ID" value="KAL0198359.1"/>
    <property type="molecule type" value="Genomic_DNA"/>
</dbReference>
<evidence type="ECO:0000313" key="2">
    <source>
        <dbReference type="Proteomes" id="UP001529510"/>
    </source>
</evidence>
<dbReference type="Proteomes" id="UP001529510">
    <property type="component" value="Unassembled WGS sequence"/>
</dbReference>
<accession>A0ABD0RIK8</accession>
<sequence length="55" mass="5594">FHHSLPSSPYTSSGPEGHRLAASGALSSEFLNQADGMVKILLLVCNAAGAGQQAV</sequence>
<organism evidence="1 2">
    <name type="scientific">Cirrhinus mrigala</name>
    <name type="common">Mrigala</name>
    <dbReference type="NCBI Taxonomy" id="683832"/>
    <lineage>
        <taxon>Eukaryota</taxon>
        <taxon>Metazoa</taxon>
        <taxon>Chordata</taxon>
        <taxon>Craniata</taxon>
        <taxon>Vertebrata</taxon>
        <taxon>Euteleostomi</taxon>
        <taxon>Actinopterygii</taxon>
        <taxon>Neopterygii</taxon>
        <taxon>Teleostei</taxon>
        <taxon>Ostariophysi</taxon>
        <taxon>Cypriniformes</taxon>
        <taxon>Cyprinidae</taxon>
        <taxon>Labeoninae</taxon>
        <taxon>Labeonini</taxon>
        <taxon>Cirrhinus</taxon>
    </lineage>
</organism>
<protein>
    <submittedName>
        <fullName evidence="1">Uncharacterized protein</fullName>
    </submittedName>
</protein>
<name>A0ABD0RIK8_CIRMR</name>